<dbReference type="PANTHER" id="PTHR10048:SF14">
    <property type="entry name" value="LD28067P"/>
    <property type="match status" value="1"/>
</dbReference>
<dbReference type="InterPro" id="IPR011009">
    <property type="entry name" value="Kinase-like_dom_sf"/>
</dbReference>
<keyword evidence="25" id="KW-0968">Cytoplasmic vesicle</keyword>
<evidence type="ECO:0000256" key="6">
    <source>
        <dbReference type="ARBA" id="ARBA00004601"/>
    </source>
</evidence>
<evidence type="ECO:0000256" key="8">
    <source>
        <dbReference type="ARBA" id="ARBA00012010"/>
    </source>
</evidence>
<evidence type="ECO:0000256" key="12">
    <source>
        <dbReference type="ARBA" id="ARBA00022483"/>
    </source>
</evidence>
<dbReference type="SMART" id="SM00239">
    <property type="entry name" value="C2"/>
    <property type="match status" value="2"/>
</dbReference>
<proteinExistence type="inferred from homology"/>
<dbReference type="SMART" id="SM00144">
    <property type="entry name" value="PI3K_rbd"/>
    <property type="match status" value="1"/>
</dbReference>
<evidence type="ECO:0000259" key="32">
    <source>
        <dbReference type="PROSITE" id="PS50004"/>
    </source>
</evidence>
<evidence type="ECO:0000256" key="5">
    <source>
        <dbReference type="ARBA" id="ARBA00004236"/>
    </source>
</evidence>
<evidence type="ECO:0000256" key="27">
    <source>
        <dbReference type="ARBA" id="ARBA00023985"/>
    </source>
</evidence>
<evidence type="ECO:0000256" key="16">
    <source>
        <dbReference type="ARBA" id="ARBA00022679"/>
    </source>
</evidence>
<keyword evidence="20" id="KW-0007">Acetylation</keyword>
<dbReference type="Gene3D" id="3.10.20.770">
    <property type="match status" value="1"/>
</dbReference>
<dbReference type="SUPFAM" id="SSF54236">
    <property type="entry name" value="Ubiquitin-like"/>
    <property type="match status" value="1"/>
</dbReference>
<evidence type="ECO:0000259" key="36">
    <source>
        <dbReference type="PROSITE" id="PS51546"/>
    </source>
</evidence>
<evidence type="ECO:0000256" key="4">
    <source>
        <dbReference type="ARBA" id="ARBA00004132"/>
    </source>
</evidence>
<feature type="domain" description="C2" evidence="32">
    <location>
        <begin position="1693"/>
        <end position="1811"/>
    </location>
</feature>
<evidence type="ECO:0000259" key="34">
    <source>
        <dbReference type="PROSITE" id="PS50290"/>
    </source>
</evidence>
<dbReference type="RefSeq" id="XP_019639942.1">
    <property type="nucleotide sequence ID" value="XM_019784383.1"/>
</dbReference>
<dbReference type="Proteomes" id="UP000515135">
    <property type="component" value="Unplaced"/>
</dbReference>
<dbReference type="CDD" id="cd04012">
    <property type="entry name" value="C2A_PI3K_class_II"/>
    <property type="match status" value="1"/>
</dbReference>
<comment type="similarity">
    <text evidence="7">Belongs to the PI3/PI4-kinase family. Type III PI4K subfamily.</text>
</comment>
<keyword evidence="23" id="KW-0472">Membrane</keyword>
<keyword evidence="12" id="KW-0268">Exocytosis</keyword>
<reference evidence="39" key="1">
    <citation type="submission" date="2025-08" db="UniProtKB">
        <authorList>
            <consortium name="RefSeq"/>
        </authorList>
    </citation>
    <scope>IDENTIFICATION</scope>
    <source>
        <tissue evidence="39">Gonad</tissue>
    </source>
</reference>
<dbReference type="CDD" id="cd08381">
    <property type="entry name" value="C2B_PI3K_class_II"/>
    <property type="match status" value="1"/>
</dbReference>
<dbReference type="GO" id="GO:0005524">
    <property type="term" value="F:ATP binding"/>
    <property type="evidence" value="ECO:0007669"/>
    <property type="project" value="UniProtKB-KW"/>
</dbReference>
<dbReference type="Pfam" id="PF00794">
    <property type="entry name" value="PI3K_rbd"/>
    <property type="match status" value="1"/>
</dbReference>
<evidence type="ECO:0000256" key="13">
    <source>
        <dbReference type="ARBA" id="ARBA00022490"/>
    </source>
</evidence>
<evidence type="ECO:0000256" key="20">
    <source>
        <dbReference type="ARBA" id="ARBA00022990"/>
    </source>
</evidence>
<feature type="region of interest" description="Disordered" evidence="31">
    <location>
        <begin position="20"/>
        <end position="115"/>
    </location>
</feature>
<dbReference type="GO" id="GO:0005886">
    <property type="term" value="C:plasma membrane"/>
    <property type="evidence" value="ECO:0007669"/>
    <property type="project" value="UniProtKB-SubCell"/>
</dbReference>
<evidence type="ECO:0000256" key="1">
    <source>
        <dbReference type="ARBA" id="ARBA00001913"/>
    </source>
</evidence>
<evidence type="ECO:0000259" key="35">
    <source>
        <dbReference type="PROSITE" id="PS51545"/>
    </source>
</evidence>
<sequence>MTTISEDELRAALREEAAALEQFQRQRQTTWPGPSSQQSQVPSATQRRDTAPSGTQRSTVGQQDGGSVGSRAPKSSTARPTPAPREHVPRPLPRPSSMGTIQTSGSTSTSAASSSAVSEGDLISFSSNSLQDVLKSARLSAPLMAPGATALGSRPLTPGGIQSQRPATFSVGDFQSNGILSSTGSASLNPFSATSSTNPFSASSSAWNGRPLSFDTNTAAPMPQLPPHSPVVPHNSALFVSNPSFGDTTLWGQPDASSLNFSAQMSVGAASSSRPQSLSSSSSGERTSMAANFASLTDELLFTDYRNPAISVTKTAPGPAGAAAAAAGSDPSSGLSAFDLDFLEKLTMKESVAPGVNLLDKDKAPGGKLAESGRTGSMGELSKPGVLNSNLLAVSTTGLSHSTGELYNVSSADTAAVQPPPLPPKTSKRRTLAAPSDGSMTVPAWKPQQTYARRDSADGCMTVPARKSPVASAKEEKRPATTYHSTAAQTQANRVFFGDGLFDLAQERDEEASIFAQVVSKLRMEYKYDHATTNPGHLVSPILRYQHCREESTLKVVIHTLQKNSEPVTFTCDVETSVSHLVSQAVVSLLDDDTDVSVDDFALKVCGREEFLANDTTLGDYEYVQDCEKFDLDVALVLYPRDVIPHMLARTAEDDAKDTKTSNLNHFIDNPVRTAVSKRGLGVLVDAFYNEADKLRSHASLDWDSCKSNGVVQAIKALCATLASLETVEVSQAVGRLKRAVPAPRQPSVAGPEGLSEMNRASVVNNIASLSKEQKQEEVNLALEEVTAAILALVDMYSSAFDTDFTTNPQGTPTAGIVDVTGVSSNVRVRLVSAHRLPINSNQLFEKFRVSSGVFHGGHKMCDTKQTNIHPIKNSFFPRLVWDEWVEFSLPLCLLPREARLCVALYGVNSGADSNRPYGVTVLGWAAIPLFNYRGHMLHGPHLLGLWPESKVNPIGTCSSNLLQPDSIILQVEFPSHGGDVIFPPPEPHYEGRHYSFSILDDTTREQIQEIVAKASISKLSEEEEEMLWEKRHYCHTVPAALPRVLKHAPSWDWASLADIYSLVHNWSPLTPVSALELLHPHFADKEVRATAISWMQHLPDDELYDFLPQLVQALRYECYHDSALARFLLERSLASVRIAQQLYWHLKDNVGDQQFGQRFQMVLAGLLSTCGRALRTEFEKQVQLIRMLHDVAVKVKSAKDSARQAMLQHAMEKINNKMVVPFRLPTNPALVCSGINFQSCSYFTSNATPLRLVFGNADSLGEEIQAMYKVGDDLRQDMLTLQMIRIMNKLWLREGLDLRMITFACVATGKEAGMVEIIPKSETLRKIQTEQGVTGSFKDKPLADWLQKHNATEAEYEKAVENFMFSCAGYCVATYVLGIGDRHNDNIMIKTTGHMFHIDFGKFLGNAQMFGKIKRDRAPFVLTSDMAYVINDGDRPSTRFQDFVDLCCEAFNIIRKNANLFINLFGLMLSSGIPALSRTEDIQYVHNALKPSASDAEATAHFTRLIEVSLGSRATQINFFMHNLAQMRFSGNAGDESLFTFSPKVYSMEKDGKITSLSVFGFQKRYSGEKYYVYIIKVYRQDREEPTFVFRTYDELFELHQRLTLAFPHNRLPSFPTRTVIGRSNIKQVAERRQVDLNIYLKEVMSAPPQVSQSDLVYTFFHPMLRDEKDAGAANMLKIGDSSQRPPTIGQVGGSVKLSIHYKKNGLFIMVMHAKDLMSQDGEYPNPYVKTYLLPDPAKQTKQKTKIAKKSLNPTYNEMLVYNVPLADVQRRTLQLTVWSSESVRENCFLGGTNIRLKELDLKQETVQWYQLGNMPHR</sequence>
<comment type="cofactor">
    <cofactor evidence="2">
        <name>Mg(2+)</name>
        <dbReference type="ChEBI" id="CHEBI:18420"/>
    </cofactor>
</comment>
<dbReference type="GeneID" id="109481794"/>
<evidence type="ECO:0000256" key="25">
    <source>
        <dbReference type="ARBA" id="ARBA00023329"/>
    </source>
</evidence>
<dbReference type="InterPro" id="IPR002420">
    <property type="entry name" value="PI3K-type_C2_dom"/>
</dbReference>
<evidence type="ECO:0000256" key="28">
    <source>
        <dbReference type="ARBA" id="ARBA00029297"/>
    </source>
</evidence>
<feature type="compositionally biased region" description="Polar residues" evidence="31">
    <location>
        <begin position="52"/>
        <end position="62"/>
    </location>
</feature>
<dbReference type="FunFam" id="2.60.40.150:FF:000036">
    <property type="entry name" value="phosphatidylinositol 4-phosphate 3-kinase C2 domain-containing subunit beta"/>
    <property type="match status" value="1"/>
</dbReference>
<evidence type="ECO:0000256" key="26">
    <source>
        <dbReference type="ARBA" id="ARBA00023981"/>
    </source>
</evidence>
<dbReference type="InterPro" id="IPR036940">
    <property type="entry name" value="PI3/4_kinase_cat_sf"/>
</dbReference>
<keyword evidence="11" id="KW-1003">Cell membrane</keyword>
<dbReference type="KEGG" id="bbel:109481794"/>
<feature type="domain" description="PIK helical" evidence="35">
    <location>
        <begin position="994"/>
        <end position="1170"/>
    </location>
</feature>
<dbReference type="InterPro" id="IPR001683">
    <property type="entry name" value="PX_dom"/>
</dbReference>
<comment type="subcellular location">
    <subcellularLocation>
        <location evidence="5">Cell membrane</location>
    </subcellularLocation>
    <subcellularLocation>
        <location evidence="4">Cytoplasmic vesicle</location>
        <location evidence="4">Clathrin-coated vesicle</location>
    </subcellularLocation>
    <subcellularLocation>
        <location evidence="6">Golgi apparatus</location>
        <location evidence="6">trans-Golgi network</location>
    </subcellularLocation>
    <subcellularLocation>
        <location evidence="3">Nucleus</location>
    </subcellularLocation>
</comment>
<dbReference type="PANTHER" id="PTHR10048">
    <property type="entry name" value="PHOSPHATIDYLINOSITOL KINASE"/>
    <property type="match status" value="1"/>
</dbReference>
<feature type="compositionally biased region" description="Polar residues" evidence="31">
    <location>
        <begin position="160"/>
        <end position="169"/>
    </location>
</feature>
<protein>
    <recommendedName>
        <fullName evidence="29">Phosphatidylinositol 4-phosphate 3-kinase C2 domain-containing subunit alpha</fullName>
        <ecNumber evidence="10">2.7.1.137</ecNumber>
        <ecNumber evidence="8">2.7.1.153</ecNumber>
        <ecNumber evidence="9">2.7.1.154</ecNumber>
    </recommendedName>
    <alternativeName>
        <fullName evidence="30">Phosphoinositide 3-kinase-C2-alpha</fullName>
    </alternativeName>
</protein>
<evidence type="ECO:0000256" key="19">
    <source>
        <dbReference type="ARBA" id="ARBA00022840"/>
    </source>
</evidence>
<dbReference type="CDD" id="cd06883">
    <property type="entry name" value="PX_PI3K_C2"/>
    <property type="match status" value="1"/>
</dbReference>
<dbReference type="PROSITE" id="PS50290">
    <property type="entry name" value="PI3_4_KINASE_3"/>
    <property type="match status" value="1"/>
</dbReference>
<evidence type="ECO:0000256" key="9">
    <source>
        <dbReference type="ARBA" id="ARBA00012013"/>
    </source>
</evidence>
<evidence type="ECO:0000256" key="3">
    <source>
        <dbReference type="ARBA" id="ARBA00004123"/>
    </source>
</evidence>
<dbReference type="FunFam" id="3.30.1010.10:FF:000001">
    <property type="entry name" value="Phosphatidylinositol 4-phosphate 3-kinase C2 domain-containing subunit beta"/>
    <property type="match status" value="1"/>
</dbReference>
<evidence type="ECO:0000256" key="7">
    <source>
        <dbReference type="ARBA" id="ARBA00006209"/>
    </source>
</evidence>
<dbReference type="GO" id="GO:0035005">
    <property type="term" value="F:1-phosphatidylinositol-4-phosphate 3-kinase activity"/>
    <property type="evidence" value="ECO:0007669"/>
    <property type="project" value="UniProtKB-EC"/>
</dbReference>
<dbReference type="Pfam" id="PF00168">
    <property type="entry name" value="C2"/>
    <property type="match status" value="1"/>
</dbReference>
<evidence type="ECO:0000256" key="17">
    <source>
        <dbReference type="ARBA" id="ARBA00022741"/>
    </source>
</evidence>
<keyword evidence="24" id="KW-0539">Nucleus</keyword>
<dbReference type="SMART" id="SM00142">
    <property type="entry name" value="PI3K_C2"/>
    <property type="match status" value="1"/>
</dbReference>
<comment type="catalytic activity">
    <reaction evidence="27">
        <text>a 1,2-diacyl-sn-glycero-3-phospho-(1D-myo-inositol) + ATP = a 1,2-diacyl-sn-glycero-3-phospho-(1D-myo-inositol-3-phosphate) + ADP + H(+)</text>
        <dbReference type="Rhea" id="RHEA:12709"/>
        <dbReference type="ChEBI" id="CHEBI:15378"/>
        <dbReference type="ChEBI" id="CHEBI:30616"/>
        <dbReference type="ChEBI" id="CHEBI:57880"/>
        <dbReference type="ChEBI" id="CHEBI:58088"/>
        <dbReference type="ChEBI" id="CHEBI:456216"/>
        <dbReference type="EC" id="2.7.1.137"/>
    </reaction>
    <physiologicalReaction direction="left-to-right" evidence="27">
        <dbReference type="Rhea" id="RHEA:12710"/>
    </physiologicalReaction>
</comment>
<dbReference type="FunFam" id="1.25.40.70:FF:000007">
    <property type="entry name" value="phosphatidylinositol 4-phosphate 3-kinase C2 domain-containing subunit alpha"/>
    <property type="match status" value="1"/>
</dbReference>
<dbReference type="Gene3D" id="3.30.1010.10">
    <property type="entry name" value="Phosphatidylinositol 3-kinase Catalytic Subunit, Chain A, domain 4"/>
    <property type="match status" value="1"/>
</dbReference>
<evidence type="ECO:0000256" key="30">
    <source>
        <dbReference type="ARBA" id="ARBA00079346"/>
    </source>
</evidence>
<feature type="compositionally biased region" description="Low complexity" evidence="31">
    <location>
        <begin position="96"/>
        <end position="115"/>
    </location>
</feature>
<dbReference type="GO" id="GO:0005794">
    <property type="term" value="C:Golgi apparatus"/>
    <property type="evidence" value="ECO:0007669"/>
    <property type="project" value="UniProtKB-SubCell"/>
</dbReference>
<dbReference type="InterPro" id="IPR001263">
    <property type="entry name" value="PI3K_accessory_dom"/>
</dbReference>
<keyword evidence="38" id="KW-1185">Reference proteome</keyword>
<dbReference type="Gene3D" id="3.30.1520.10">
    <property type="entry name" value="Phox-like domain"/>
    <property type="match status" value="1"/>
</dbReference>
<evidence type="ECO:0000256" key="14">
    <source>
        <dbReference type="ARBA" id="ARBA00022553"/>
    </source>
</evidence>
<keyword evidence="22" id="KW-0443">Lipid metabolism</keyword>
<dbReference type="PROSITE" id="PS51546">
    <property type="entry name" value="PI3K_RBD"/>
    <property type="match status" value="1"/>
</dbReference>
<keyword evidence="21" id="KW-0333">Golgi apparatus</keyword>
<dbReference type="InterPro" id="IPR035892">
    <property type="entry name" value="C2_domain_sf"/>
</dbReference>
<dbReference type="CDD" id="cd05166">
    <property type="entry name" value="PI3Kc_II"/>
    <property type="match status" value="1"/>
</dbReference>
<dbReference type="SMART" id="SM00145">
    <property type="entry name" value="PI3Ka"/>
    <property type="match status" value="1"/>
</dbReference>
<dbReference type="InterPro" id="IPR000341">
    <property type="entry name" value="PI3K_Ras-bd_dom"/>
</dbReference>
<evidence type="ECO:0000256" key="2">
    <source>
        <dbReference type="ARBA" id="ARBA00001946"/>
    </source>
</evidence>
<accession>A0A6P5A9C2</accession>
<keyword evidence="14" id="KW-0597">Phosphoprotein</keyword>
<feature type="domain" description="C2 PI3K-type" evidence="37">
    <location>
        <begin position="823"/>
        <end position="975"/>
    </location>
</feature>
<dbReference type="SUPFAM" id="SSF48371">
    <property type="entry name" value="ARM repeat"/>
    <property type="match status" value="1"/>
</dbReference>
<dbReference type="GO" id="GO:0016303">
    <property type="term" value="F:1-phosphatidylinositol-3-kinase activity"/>
    <property type="evidence" value="ECO:0007669"/>
    <property type="project" value="UniProtKB-EC"/>
</dbReference>
<dbReference type="Pfam" id="PF00613">
    <property type="entry name" value="PI3Ka"/>
    <property type="match status" value="1"/>
</dbReference>
<dbReference type="Gene3D" id="1.25.40.70">
    <property type="entry name" value="Phosphatidylinositol 3-kinase, accessory domain (PIK)"/>
    <property type="match status" value="1"/>
</dbReference>
<evidence type="ECO:0000259" key="33">
    <source>
        <dbReference type="PROSITE" id="PS50195"/>
    </source>
</evidence>
<keyword evidence="18" id="KW-0418">Kinase</keyword>
<dbReference type="EC" id="2.7.1.153" evidence="8"/>
<dbReference type="SMART" id="SM00146">
    <property type="entry name" value="PI3Kc"/>
    <property type="match status" value="1"/>
</dbReference>
<evidence type="ECO:0000256" key="11">
    <source>
        <dbReference type="ARBA" id="ARBA00022475"/>
    </source>
</evidence>
<dbReference type="InterPro" id="IPR042236">
    <property type="entry name" value="PI3K_accessory_sf"/>
</dbReference>
<evidence type="ECO:0000256" key="22">
    <source>
        <dbReference type="ARBA" id="ARBA00023098"/>
    </source>
</evidence>
<comment type="catalytic activity">
    <reaction evidence="26">
        <text>a 1,2-diacyl-sn-glycero-3-phospho-(1D-myo-inositol-4,5-bisphosphate) + ATP = a 1,2-diacyl-sn-glycero-3-phospho-(1D-myo-inositol-3,4,5-trisphosphate) + ADP + H(+)</text>
        <dbReference type="Rhea" id="RHEA:21292"/>
        <dbReference type="ChEBI" id="CHEBI:15378"/>
        <dbReference type="ChEBI" id="CHEBI:30616"/>
        <dbReference type="ChEBI" id="CHEBI:57836"/>
        <dbReference type="ChEBI" id="CHEBI:58456"/>
        <dbReference type="ChEBI" id="CHEBI:456216"/>
        <dbReference type="EC" id="2.7.1.153"/>
    </reaction>
    <physiologicalReaction direction="left-to-right" evidence="26">
        <dbReference type="Rhea" id="RHEA:21293"/>
    </physiologicalReaction>
</comment>
<name>A0A6P5A9C2_BRABE</name>
<dbReference type="EC" id="2.7.1.137" evidence="10"/>
<dbReference type="GO" id="GO:0030136">
    <property type="term" value="C:clathrin-coated vesicle"/>
    <property type="evidence" value="ECO:0007669"/>
    <property type="project" value="UniProtKB-SubCell"/>
</dbReference>
<gene>
    <name evidence="39" type="primary">LOC109481794</name>
</gene>
<dbReference type="Pfam" id="PF00787">
    <property type="entry name" value="PX"/>
    <property type="match status" value="1"/>
</dbReference>
<dbReference type="SUPFAM" id="SSF56112">
    <property type="entry name" value="Protein kinase-like (PK-like)"/>
    <property type="match status" value="1"/>
</dbReference>
<evidence type="ECO:0000256" key="15">
    <source>
        <dbReference type="ARBA" id="ARBA00022583"/>
    </source>
</evidence>
<dbReference type="GO" id="GO:0035091">
    <property type="term" value="F:phosphatidylinositol binding"/>
    <property type="evidence" value="ECO:0007669"/>
    <property type="project" value="InterPro"/>
</dbReference>
<dbReference type="PROSITE" id="PS51547">
    <property type="entry name" value="C2_PI3K"/>
    <property type="match status" value="1"/>
</dbReference>
<dbReference type="GO" id="GO:0006897">
    <property type="term" value="P:endocytosis"/>
    <property type="evidence" value="ECO:0007669"/>
    <property type="project" value="UniProtKB-KW"/>
</dbReference>
<dbReference type="InterPro" id="IPR029071">
    <property type="entry name" value="Ubiquitin-like_domsf"/>
</dbReference>
<dbReference type="InterPro" id="IPR036871">
    <property type="entry name" value="PX_dom_sf"/>
</dbReference>
<dbReference type="GO" id="GO:0005634">
    <property type="term" value="C:nucleus"/>
    <property type="evidence" value="ECO:0007669"/>
    <property type="project" value="UniProtKB-SubCell"/>
</dbReference>
<dbReference type="SMART" id="SM00312">
    <property type="entry name" value="PX"/>
    <property type="match status" value="1"/>
</dbReference>
<keyword evidence="13" id="KW-0963">Cytoplasm</keyword>
<feature type="domain" description="PX" evidence="33">
    <location>
        <begin position="1553"/>
        <end position="1669"/>
    </location>
</feature>
<keyword evidence="17" id="KW-0547">Nucleotide-binding</keyword>
<feature type="region of interest" description="Disordered" evidence="31">
    <location>
        <begin position="362"/>
        <end position="384"/>
    </location>
</feature>
<dbReference type="InterPro" id="IPR000008">
    <property type="entry name" value="C2_dom"/>
</dbReference>
<dbReference type="FunFam" id="1.10.1070.11:FF:000003">
    <property type="entry name" value="Phosphatidylinositol 4-phosphate 3-kinase C2 domain-containing subunit beta"/>
    <property type="match status" value="1"/>
</dbReference>
<keyword evidence="19" id="KW-0067">ATP-binding</keyword>
<keyword evidence="16" id="KW-0808">Transferase</keyword>
<feature type="region of interest" description="Disordered" evidence="31">
    <location>
        <begin position="462"/>
        <end position="484"/>
    </location>
</feature>
<dbReference type="GO" id="GO:0043491">
    <property type="term" value="P:phosphatidylinositol 3-kinase/protein kinase B signal transduction"/>
    <property type="evidence" value="ECO:0007669"/>
    <property type="project" value="TreeGrafter"/>
</dbReference>
<dbReference type="GO" id="GO:0016477">
    <property type="term" value="P:cell migration"/>
    <property type="evidence" value="ECO:0007669"/>
    <property type="project" value="TreeGrafter"/>
</dbReference>
<feature type="region of interest" description="Disordered" evidence="31">
    <location>
        <begin position="149"/>
        <end position="169"/>
    </location>
</feature>
<dbReference type="FunFam" id="3.30.1520.10:FF:000006">
    <property type="entry name" value="Phosphatidylinositol 4-phosphate 3-kinase C2 domain-containing subunit alpha"/>
    <property type="match status" value="1"/>
</dbReference>
<dbReference type="Gene3D" id="1.10.1070.11">
    <property type="entry name" value="Phosphatidylinositol 3-/4-kinase, catalytic domain"/>
    <property type="match status" value="1"/>
</dbReference>
<feature type="domain" description="PI3K-RBD" evidence="36">
    <location>
        <begin position="551"/>
        <end position="640"/>
    </location>
</feature>
<comment type="catalytic activity">
    <reaction evidence="28">
        <text>a 1,2-diacyl-sn-glycero-3-phospho-(1D-myo-inositol 4-phosphate) + ATP = a 1,2-diacyl-sn-glycero-3-phospho-(1D-myo-inositol-3,4-bisphosphate) + ADP + H(+)</text>
        <dbReference type="Rhea" id="RHEA:18373"/>
        <dbReference type="ChEBI" id="CHEBI:15378"/>
        <dbReference type="ChEBI" id="CHEBI:30616"/>
        <dbReference type="ChEBI" id="CHEBI:57658"/>
        <dbReference type="ChEBI" id="CHEBI:58178"/>
        <dbReference type="ChEBI" id="CHEBI:456216"/>
        <dbReference type="EC" id="2.7.1.154"/>
    </reaction>
    <physiologicalReaction direction="left-to-right" evidence="28">
        <dbReference type="Rhea" id="RHEA:18374"/>
    </physiologicalReaction>
</comment>
<dbReference type="GO" id="GO:0005942">
    <property type="term" value="C:phosphatidylinositol 3-kinase complex"/>
    <property type="evidence" value="ECO:0007669"/>
    <property type="project" value="TreeGrafter"/>
</dbReference>
<dbReference type="GO" id="GO:0046934">
    <property type="term" value="F:1-phosphatidylinositol-4,5-bisphosphate 3-kinase activity"/>
    <property type="evidence" value="ECO:0007669"/>
    <property type="project" value="UniProtKB-EC"/>
</dbReference>
<dbReference type="FunFam" id="2.60.40.150:FF:000065">
    <property type="entry name" value="phosphatidylinositol 4-phosphate 3-kinase C2 domain-containing subunit beta"/>
    <property type="match status" value="1"/>
</dbReference>
<comment type="cofactor">
    <cofactor evidence="1">
        <name>Ca(2+)</name>
        <dbReference type="ChEBI" id="CHEBI:29108"/>
    </cofactor>
</comment>
<evidence type="ECO:0000313" key="39">
    <source>
        <dbReference type="RefSeq" id="XP_019639942.1"/>
    </source>
</evidence>
<feature type="region of interest" description="Disordered" evidence="31">
    <location>
        <begin position="411"/>
        <end position="443"/>
    </location>
</feature>
<organism evidence="38 39">
    <name type="scientific">Branchiostoma belcheri</name>
    <name type="common">Amphioxus</name>
    <dbReference type="NCBI Taxonomy" id="7741"/>
    <lineage>
        <taxon>Eukaryota</taxon>
        <taxon>Metazoa</taxon>
        <taxon>Chordata</taxon>
        <taxon>Cephalochordata</taxon>
        <taxon>Leptocardii</taxon>
        <taxon>Amphioxiformes</taxon>
        <taxon>Branchiostomatidae</taxon>
        <taxon>Branchiostoma</taxon>
    </lineage>
</organism>
<dbReference type="SUPFAM" id="SSF64268">
    <property type="entry name" value="PX domain"/>
    <property type="match status" value="1"/>
</dbReference>
<dbReference type="Pfam" id="PF00792">
    <property type="entry name" value="PI3K_C2"/>
    <property type="match status" value="1"/>
</dbReference>
<evidence type="ECO:0000256" key="24">
    <source>
        <dbReference type="ARBA" id="ARBA00023242"/>
    </source>
</evidence>
<evidence type="ECO:0000256" key="21">
    <source>
        <dbReference type="ARBA" id="ARBA00023034"/>
    </source>
</evidence>
<dbReference type="GO" id="GO:0006887">
    <property type="term" value="P:exocytosis"/>
    <property type="evidence" value="ECO:0007669"/>
    <property type="project" value="UniProtKB-KW"/>
</dbReference>
<feature type="domain" description="PI3K/PI4K catalytic" evidence="34">
    <location>
        <begin position="1237"/>
        <end position="1515"/>
    </location>
</feature>
<dbReference type="PROSITE" id="PS00916">
    <property type="entry name" value="PI3_4_KINASE_2"/>
    <property type="match status" value="1"/>
</dbReference>
<evidence type="ECO:0000256" key="18">
    <source>
        <dbReference type="ARBA" id="ARBA00022777"/>
    </source>
</evidence>
<keyword evidence="15" id="KW-0254">Endocytosis</keyword>
<dbReference type="PROSITE" id="PS50004">
    <property type="entry name" value="C2"/>
    <property type="match status" value="1"/>
</dbReference>
<evidence type="ECO:0000256" key="23">
    <source>
        <dbReference type="ARBA" id="ARBA00023136"/>
    </source>
</evidence>
<dbReference type="SUPFAM" id="SSF49562">
    <property type="entry name" value="C2 domain (Calcium/lipid-binding domain, CaLB)"/>
    <property type="match status" value="2"/>
</dbReference>
<evidence type="ECO:0000256" key="10">
    <source>
        <dbReference type="ARBA" id="ARBA00012073"/>
    </source>
</evidence>
<evidence type="ECO:0000256" key="31">
    <source>
        <dbReference type="SAM" id="MobiDB-lite"/>
    </source>
</evidence>
<dbReference type="InterPro" id="IPR015433">
    <property type="entry name" value="PI3/4_kinase"/>
</dbReference>
<dbReference type="OrthoDB" id="67688at2759"/>
<dbReference type="GO" id="GO:0048015">
    <property type="term" value="P:phosphatidylinositol-mediated signaling"/>
    <property type="evidence" value="ECO:0007669"/>
    <property type="project" value="TreeGrafter"/>
</dbReference>
<evidence type="ECO:0000259" key="37">
    <source>
        <dbReference type="PROSITE" id="PS51547"/>
    </source>
</evidence>
<dbReference type="PROSITE" id="PS51545">
    <property type="entry name" value="PIK_HELICAL"/>
    <property type="match status" value="1"/>
</dbReference>
<evidence type="ECO:0000313" key="38">
    <source>
        <dbReference type="Proteomes" id="UP000515135"/>
    </source>
</evidence>
<dbReference type="Gene3D" id="2.60.40.150">
    <property type="entry name" value="C2 domain"/>
    <property type="match status" value="2"/>
</dbReference>
<dbReference type="InterPro" id="IPR000403">
    <property type="entry name" value="PI3/4_kinase_cat_dom"/>
</dbReference>
<dbReference type="InterPro" id="IPR016024">
    <property type="entry name" value="ARM-type_fold"/>
</dbReference>
<dbReference type="EC" id="2.7.1.154" evidence="9"/>
<dbReference type="InterPro" id="IPR018936">
    <property type="entry name" value="PI3/4_kinase_CS"/>
</dbReference>
<dbReference type="PROSITE" id="PS50195">
    <property type="entry name" value="PX"/>
    <property type="match status" value="1"/>
</dbReference>
<evidence type="ECO:0000256" key="29">
    <source>
        <dbReference type="ARBA" id="ARBA00069404"/>
    </source>
</evidence>
<dbReference type="Pfam" id="PF00454">
    <property type="entry name" value="PI3_PI4_kinase"/>
    <property type="match status" value="1"/>
</dbReference>